<dbReference type="InterPro" id="IPR000719">
    <property type="entry name" value="Prot_kinase_dom"/>
</dbReference>
<dbReference type="Pfam" id="PF00069">
    <property type="entry name" value="Pkinase"/>
    <property type="match status" value="1"/>
</dbReference>
<keyword evidence="1" id="KW-0808">Transferase</keyword>
<dbReference type="InterPro" id="IPR017441">
    <property type="entry name" value="Protein_kinase_ATP_BS"/>
</dbReference>
<dbReference type="RefSeq" id="WP_099019264.1">
    <property type="nucleotide sequence ID" value="NZ_SNZB01000002.1"/>
</dbReference>
<keyword evidence="9" id="KW-1185">Reference proteome</keyword>
<evidence type="ECO:0000256" key="6">
    <source>
        <dbReference type="SAM" id="MobiDB-lite"/>
    </source>
</evidence>
<dbReference type="AlphaFoldDB" id="A0A4R6XVQ1"/>
<gene>
    <name evidence="8" type="ORF">C8D91_1131</name>
</gene>
<dbReference type="SUPFAM" id="SSF56436">
    <property type="entry name" value="C-type lectin-like"/>
    <property type="match status" value="1"/>
</dbReference>
<dbReference type="PROSITE" id="PS00108">
    <property type="entry name" value="PROTEIN_KINASE_ST"/>
    <property type="match status" value="1"/>
</dbReference>
<feature type="domain" description="Protein kinase" evidence="7">
    <location>
        <begin position="15"/>
        <end position="265"/>
    </location>
</feature>
<dbReference type="PROSITE" id="PS50011">
    <property type="entry name" value="PROTEIN_KINASE_DOM"/>
    <property type="match status" value="1"/>
</dbReference>
<evidence type="ECO:0000259" key="7">
    <source>
        <dbReference type="PROSITE" id="PS50011"/>
    </source>
</evidence>
<evidence type="ECO:0000256" key="3">
    <source>
        <dbReference type="ARBA" id="ARBA00022777"/>
    </source>
</evidence>
<dbReference type="InterPro" id="IPR011009">
    <property type="entry name" value="Kinase-like_dom_sf"/>
</dbReference>
<dbReference type="PANTHER" id="PTHR43289:SF34">
    <property type="entry name" value="SERINE_THREONINE-PROTEIN KINASE YBDM-RELATED"/>
    <property type="match status" value="1"/>
</dbReference>
<feature type="region of interest" description="Disordered" evidence="6">
    <location>
        <begin position="333"/>
        <end position="358"/>
    </location>
</feature>
<protein>
    <submittedName>
        <fullName evidence="8">Serine/threonine protein kinase</fullName>
    </submittedName>
</protein>
<keyword evidence="4 5" id="KW-0067">ATP-binding</keyword>
<name>A0A4R6XVQ1_9GAMM</name>
<reference evidence="8 9" key="1">
    <citation type="submission" date="2019-03" db="EMBL/GenBank/DDBJ databases">
        <title>Genomic Encyclopedia of Type Strains, Phase IV (KMG-IV): sequencing the most valuable type-strain genomes for metagenomic binning, comparative biology and taxonomic classification.</title>
        <authorList>
            <person name="Goeker M."/>
        </authorList>
    </citation>
    <scope>NUCLEOTIDE SEQUENCE [LARGE SCALE GENOMIC DNA]</scope>
    <source>
        <strain evidence="8 9">DSM 25488</strain>
    </source>
</reference>
<dbReference type="Pfam" id="PF03781">
    <property type="entry name" value="FGE-sulfatase"/>
    <property type="match status" value="1"/>
</dbReference>
<evidence type="ECO:0000256" key="4">
    <source>
        <dbReference type="ARBA" id="ARBA00022840"/>
    </source>
</evidence>
<dbReference type="SMART" id="SM00220">
    <property type="entry name" value="S_TKc"/>
    <property type="match status" value="1"/>
</dbReference>
<evidence type="ECO:0000256" key="2">
    <source>
        <dbReference type="ARBA" id="ARBA00022741"/>
    </source>
</evidence>
<dbReference type="Gene3D" id="3.90.1580.10">
    <property type="entry name" value="paralog of FGE (formylglycine-generating enzyme)"/>
    <property type="match status" value="1"/>
</dbReference>
<dbReference type="OrthoDB" id="9801841at2"/>
<keyword evidence="2 5" id="KW-0547">Nucleotide-binding</keyword>
<keyword evidence="8" id="KW-0723">Serine/threonine-protein kinase</keyword>
<dbReference type="InterPro" id="IPR005532">
    <property type="entry name" value="SUMF_dom"/>
</dbReference>
<organism evidence="8 9">
    <name type="scientific">Marinicella litoralis</name>
    <dbReference type="NCBI Taxonomy" id="644220"/>
    <lineage>
        <taxon>Bacteria</taxon>
        <taxon>Pseudomonadati</taxon>
        <taxon>Pseudomonadota</taxon>
        <taxon>Gammaproteobacteria</taxon>
        <taxon>Lysobacterales</taxon>
        <taxon>Marinicellaceae</taxon>
        <taxon>Marinicella</taxon>
    </lineage>
</organism>
<accession>A0A4R6XVQ1</accession>
<dbReference type="GO" id="GO:0005524">
    <property type="term" value="F:ATP binding"/>
    <property type="evidence" value="ECO:0007669"/>
    <property type="project" value="UniProtKB-UniRule"/>
</dbReference>
<comment type="caution">
    <text evidence="8">The sequence shown here is derived from an EMBL/GenBank/DDBJ whole genome shotgun (WGS) entry which is preliminary data.</text>
</comment>
<dbReference type="Gene3D" id="3.30.200.20">
    <property type="entry name" value="Phosphorylase Kinase, domain 1"/>
    <property type="match status" value="1"/>
</dbReference>
<dbReference type="InterPro" id="IPR016187">
    <property type="entry name" value="CTDL_fold"/>
</dbReference>
<keyword evidence="3 8" id="KW-0418">Kinase</keyword>
<dbReference type="InterPro" id="IPR008271">
    <property type="entry name" value="Ser/Thr_kinase_AS"/>
</dbReference>
<dbReference type="SUPFAM" id="SSF56112">
    <property type="entry name" value="Protein kinase-like (PK-like)"/>
    <property type="match status" value="1"/>
</dbReference>
<evidence type="ECO:0000256" key="5">
    <source>
        <dbReference type="PROSITE-ProRule" id="PRU10141"/>
    </source>
</evidence>
<dbReference type="CDD" id="cd14014">
    <property type="entry name" value="STKc_PknB_like"/>
    <property type="match status" value="1"/>
</dbReference>
<dbReference type="GO" id="GO:0004674">
    <property type="term" value="F:protein serine/threonine kinase activity"/>
    <property type="evidence" value="ECO:0007669"/>
    <property type="project" value="UniProtKB-KW"/>
</dbReference>
<feature type="binding site" evidence="5">
    <location>
        <position position="44"/>
    </location>
    <ligand>
        <name>ATP</name>
        <dbReference type="ChEBI" id="CHEBI:30616"/>
    </ligand>
</feature>
<dbReference type="Proteomes" id="UP000295724">
    <property type="component" value="Unassembled WGS sequence"/>
</dbReference>
<dbReference type="PANTHER" id="PTHR43289">
    <property type="entry name" value="MITOGEN-ACTIVATED PROTEIN KINASE KINASE KINASE 20-RELATED"/>
    <property type="match status" value="1"/>
</dbReference>
<sequence length="764" mass="85018">MLKTVPKLNLSIPDHTILDKIGEGGMSAVYLGRQISLQRKVAIKVLKKLVMDDKTLSERFVDEAKTVASLDHPHIISIYEAKKLPSGLAYFTMPYLTHGDFGEIICTNSDHLIELLCQICDGLSHAHKHGVIHRDLKPENILFDQFGRIKIADFGIAISKNIKRKTKDTQLLGSAHFMSPEQIQSKMIDFHTDIYSLGCIIYEKLTGDHVFDAGNDFSILMSHINKPIPTLPKALSEWQPIIDTCLAKDPEDRYQSVEEVKDALLEIKYSKSSNEKIGQSKNPSLSQLSPAKLVIAAGVILTLLVTTAWLFMGSDTDIIEPATTATTIEPTEPVEAADQDPEPAAQQPLVSNETPDNDPLTLTFGVIEADPELDEDAELIDLTGNLDNDQINEMSIEVTLNEAQQLLSKYRLTKPKGENAADKFQKILLEHPDHAEAQTGLNQVGVYYFRLINSKLKKEDTTAALKHIQSVVSYIETYQIDRGLFDKQVSAIMSATDQKVKQAIQQRRRNPATENYLKMAKLLVPDAPVINNLQSNYDNIPIKGDVSTDTLGHQFVFIPVYNPTTMNDLLVSQSEVTVAQFESFAGDKFTEEKCSHYGKKSFFKKTWAKPPFDQTSNHPVVCVSFNHAKAYATWLSAKTGDTYRLPTAQEWQYINQQVRPTHHCQSANVAGAEVEDESKATDNPLTCHDGFTFTAPINSFAAKININDYNGNVAEWVSNCNGNKGCVAGTSWRSGQGVDPLKLDPLPTNETYSHVGFRLVKEIQ</sequence>
<dbReference type="Gene3D" id="1.10.510.10">
    <property type="entry name" value="Transferase(Phosphotransferase) domain 1"/>
    <property type="match status" value="1"/>
</dbReference>
<dbReference type="EMBL" id="SNZB01000002">
    <property type="protein sequence ID" value="TDR22639.1"/>
    <property type="molecule type" value="Genomic_DNA"/>
</dbReference>
<dbReference type="InterPro" id="IPR042095">
    <property type="entry name" value="SUMF_sf"/>
</dbReference>
<evidence type="ECO:0000313" key="9">
    <source>
        <dbReference type="Proteomes" id="UP000295724"/>
    </source>
</evidence>
<evidence type="ECO:0000313" key="8">
    <source>
        <dbReference type="EMBL" id="TDR22639.1"/>
    </source>
</evidence>
<proteinExistence type="predicted"/>
<dbReference type="PROSITE" id="PS00107">
    <property type="entry name" value="PROTEIN_KINASE_ATP"/>
    <property type="match status" value="1"/>
</dbReference>
<evidence type="ECO:0000256" key="1">
    <source>
        <dbReference type="ARBA" id="ARBA00022679"/>
    </source>
</evidence>